<dbReference type="AlphaFoldDB" id="F7NHZ3"/>
<feature type="region of interest" description="Disordered" evidence="1">
    <location>
        <begin position="51"/>
        <end position="85"/>
    </location>
</feature>
<dbReference type="EMBL" id="AFGF01000062">
    <property type="protein sequence ID" value="EGO64341.1"/>
    <property type="molecule type" value="Genomic_DNA"/>
</dbReference>
<accession>F7NHZ3</accession>
<evidence type="ECO:0000256" key="1">
    <source>
        <dbReference type="SAM" id="MobiDB-lite"/>
    </source>
</evidence>
<evidence type="ECO:0000313" key="3">
    <source>
        <dbReference type="Proteomes" id="UP000003240"/>
    </source>
</evidence>
<evidence type="ECO:0000313" key="2">
    <source>
        <dbReference type="EMBL" id="EGO64341.1"/>
    </source>
</evidence>
<comment type="caution">
    <text evidence="2">The sequence shown here is derived from an EMBL/GenBank/DDBJ whole genome shotgun (WGS) entry which is preliminary data.</text>
</comment>
<protein>
    <submittedName>
        <fullName evidence="2">Filamentous hemagglutinin family outer membrane protein</fullName>
    </submittedName>
</protein>
<keyword evidence="3" id="KW-1185">Reference proteome</keyword>
<gene>
    <name evidence="2" type="ORF">ALO_08455</name>
</gene>
<reference evidence="2 3" key="1">
    <citation type="journal article" date="2011" name="EMBO J.">
        <title>Structural diversity of bacterial flagellar motors.</title>
        <authorList>
            <person name="Chen S."/>
            <person name="Beeby M."/>
            <person name="Murphy G.E."/>
            <person name="Leadbetter J.R."/>
            <person name="Hendrixson D.R."/>
            <person name="Briegel A."/>
            <person name="Li Z."/>
            <person name="Shi J."/>
            <person name="Tocheva E.I."/>
            <person name="Muller A."/>
            <person name="Dobro M.J."/>
            <person name="Jensen G.J."/>
        </authorList>
    </citation>
    <scope>NUCLEOTIDE SEQUENCE [LARGE SCALE GENOMIC DNA]</scope>
    <source>
        <strain evidence="2 3">DSM 6540</strain>
    </source>
</reference>
<sequence>LISFITKGEKAVVRVSKIATKADDLADAAKLADTTGDAAKAAGKTADAVQGAASGRKYVPNPKHDTPGRDISPNPFGNNTTAGQKSLETAYSSSGNKQLYNVHDGKLVKFQPDNAGGFHPYEVINPAAEVPTDVLRQMKNDGLISNAQYNKWIKNK</sequence>
<name>F7NHZ3_9FIRM</name>
<dbReference type="STRING" id="1009370.ALO_08455"/>
<organism evidence="2 3">
    <name type="scientific">Acetonema longum DSM 6540</name>
    <dbReference type="NCBI Taxonomy" id="1009370"/>
    <lineage>
        <taxon>Bacteria</taxon>
        <taxon>Bacillati</taxon>
        <taxon>Bacillota</taxon>
        <taxon>Negativicutes</taxon>
        <taxon>Acetonemataceae</taxon>
        <taxon>Acetonema</taxon>
    </lineage>
</organism>
<dbReference type="RefSeq" id="WP_004094618.1">
    <property type="nucleotide sequence ID" value="NZ_AFGF01000062.1"/>
</dbReference>
<feature type="compositionally biased region" description="Polar residues" evidence="1">
    <location>
        <begin position="75"/>
        <end position="85"/>
    </location>
</feature>
<feature type="non-terminal residue" evidence="2">
    <location>
        <position position="1"/>
    </location>
</feature>
<proteinExistence type="predicted"/>
<dbReference type="Proteomes" id="UP000003240">
    <property type="component" value="Unassembled WGS sequence"/>
</dbReference>